<reference evidence="2" key="1">
    <citation type="submission" date="2022-11" db="UniProtKB">
        <authorList>
            <consortium name="WormBaseParasite"/>
        </authorList>
    </citation>
    <scope>IDENTIFICATION</scope>
</reference>
<keyword evidence="1" id="KW-1185">Reference proteome</keyword>
<proteinExistence type="predicted"/>
<dbReference type="AlphaFoldDB" id="A0A914DG48"/>
<evidence type="ECO:0000313" key="1">
    <source>
        <dbReference type="Proteomes" id="UP000887540"/>
    </source>
</evidence>
<dbReference type="PANTHER" id="PTHR37984:SF5">
    <property type="entry name" value="PROTEIN NYNRIN-LIKE"/>
    <property type="match status" value="1"/>
</dbReference>
<dbReference type="Gene3D" id="3.10.10.10">
    <property type="entry name" value="HIV Type 1 Reverse Transcriptase, subunit A, domain 1"/>
    <property type="match status" value="1"/>
</dbReference>
<dbReference type="InterPro" id="IPR050951">
    <property type="entry name" value="Retrovirus_Pol_polyprotein"/>
</dbReference>
<dbReference type="PANTHER" id="PTHR37984">
    <property type="entry name" value="PROTEIN CBG26694"/>
    <property type="match status" value="1"/>
</dbReference>
<accession>A0A914DG48</accession>
<dbReference type="WBParaSite" id="ACRNAN_scaffold25117.g13248.t1">
    <property type="protein sequence ID" value="ACRNAN_scaffold25117.g13248.t1"/>
    <property type="gene ID" value="ACRNAN_scaffold25117.g13248"/>
</dbReference>
<dbReference type="InterPro" id="IPR043502">
    <property type="entry name" value="DNA/RNA_pol_sf"/>
</dbReference>
<organism evidence="1 2">
    <name type="scientific">Acrobeloides nanus</name>
    <dbReference type="NCBI Taxonomy" id="290746"/>
    <lineage>
        <taxon>Eukaryota</taxon>
        <taxon>Metazoa</taxon>
        <taxon>Ecdysozoa</taxon>
        <taxon>Nematoda</taxon>
        <taxon>Chromadorea</taxon>
        <taxon>Rhabditida</taxon>
        <taxon>Tylenchina</taxon>
        <taxon>Cephalobomorpha</taxon>
        <taxon>Cephaloboidea</taxon>
        <taxon>Cephalobidae</taxon>
        <taxon>Acrobeloides</taxon>
    </lineage>
</organism>
<dbReference type="SUPFAM" id="SSF56672">
    <property type="entry name" value="DNA/RNA polymerases"/>
    <property type="match status" value="1"/>
</dbReference>
<dbReference type="Proteomes" id="UP000887540">
    <property type="component" value="Unplaced"/>
</dbReference>
<name>A0A914DG48_9BILA</name>
<protein>
    <submittedName>
        <fullName evidence="2">Uncharacterized protein</fullName>
    </submittedName>
</protein>
<evidence type="ECO:0000313" key="2">
    <source>
        <dbReference type="WBParaSite" id="ACRNAN_scaffold25117.g13248.t1"/>
    </source>
</evidence>
<sequence>MEKLGLFDQPLNAICDQKSIQHGLCSCQHRTNENVINAVKASEDELLSKVPKKHQAFTKKLLSTFPEVFAPGLGRCKHFKAHLYLKDNAKPVFIPKRTVSYKAKETIEAELERLQKLGAIKPIQYSNWAAPIHCVKKKDSNDLRVTVDFSTGLNGLLEFNRYQDILRL</sequence>